<feature type="non-terminal residue" evidence="1">
    <location>
        <position position="172"/>
    </location>
</feature>
<accession>A0A382QS00</accession>
<proteinExistence type="predicted"/>
<dbReference type="EMBL" id="UINC01116097">
    <property type="protein sequence ID" value="SVC87602.1"/>
    <property type="molecule type" value="Genomic_DNA"/>
</dbReference>
<gene>
    <name evidence="1" type="ORF">METZ01_LOCUS340456</name>
</gene>
<evidence type="ECO:0000313" key="1">
    <source>
        <dbReference type="EMBL" id="SVC87602.1"/>
    </source>
</evidence>
<name>A0A382QS00_9ZZZZ</name>
<protein>
    <submittedName>
        <fullName evidence="1">Uncharacterized protein</fullName>
    </submittedName>
</protein>
<sequence>MLKDFFSNNCPEIKNYNVSLGESLFNFNIPKDYIFENKRWDIAFALYDELKTFAKFLNPSIKNQKSHSDYKHLSYYYIQNPINFNAIETAVSYNNVFSIKKEIYDEADIFLNENNLQNYDVIHYVPSFRVGYKKNTLNDHKNLLDKACSLIQTEKLLVASSETWVIDYVKNK</sequence>
<dbReference type="AlphaFoldDB" id="A0A382QS00"/>
<reference evidence="1" key="1">
    <citation type="submission" date="2018-05" db="EMBL/GenBank/DDBJ databases">
        <authorList>
            <person name="Lanie J.A."/>
            <person name="Ng W.-L."/>
            <person name="Kazmierczak K.M."/>
            <person name="Andrzejewski T.M."/>
            <person name="Davidsen T.M."/>
            <person name="Wayne K.J."/>
            <person name="Tettelin H."/>
            <person name="Glass J.I."/>
            <person name="Rusch D."/>
            <person name="Podicherti R."/>
            <person name="Tsui H.-C.T."/>
            <person name="Winkler M.E."/>
        </authorList>
    </citation>
    <scope>NUCLEOTIDE SEQUENCE</scope>
</reference>
<organism evidence="1">
    <name type="scientific">marine metagenome</name>
    <dbReference type="NCBI Taxonomy" id="408172"/>
    <lineage>
        <taxon>unclassified sequences</taxon>
        <taxon>metagenomes</taxon>
        <taxon>ecological metagenomes</taxon>
    </lineage>
</organism>